<feature type="compositionally biased region" description="Polar residues" evidence="2">
    <location>
        <begin position="239"/>
        <end position="255"/>
    </location>
</feature>
<feature type="region of interest" description="Disordered" evidence="2">
    <location>
        <begin position="239"/>
        <end position="265"/>
    </location>
</feature>
<dbReference type="InterPro" id="IPR029464">
    <property type="entry name" value="HSDR_N"/>
</dbReference>
<dbReference type="STRING" id="1423804.FD14_GL000743"/>
<evidence type="ECO:0000313" key="4">
    <source>
        <dbReference type="EMBL" id="KRN22906.1"/>
    </source>
</evidence>
<gene>
    <name evidence="4" type="ORF">FD14_GL000743</name>
</gene>
<reference evidence="4 5" key="1">
    <citation type="journal article" date="2015" name="Genome Announc.">
        <title>Expanding the biotechnology potential of lactobacilli through comparative genomics of 213 strains and associated genera.</title>
        <authorList>
            <person name="Sun Z."/>
            <person name="Harris H.M."/>
            <person name="McCann A."/>
            <person name="Guo C."/>
            <person name="Argimon S."/>
            <person name="Zhang W."/>
            <person name="Yang X."/>
            <person name="Jeffery I.B."/>
            <person name="Cooney J.C."/>
            <person name="Kagawa T.F."/>
            <person name="Liu W."/>
            <person name="Song Y."/>
            <person name="Salvetti E."/>
            <person name="Wrobel A."/>
            <person name="Rasinkangas P."/>
            <person name="Parkhill J."/>
            <person name="Rea M.C."/>
            <person name="O'Sullivan O."/>
            <person name="Ritari J."/>
            <person name="Douillard F.P."/>
            <person name="Paul Ross R."/>
            <person name="Yang R."/>
            <person name="Briner A.E."/>
            <person name="Felis G.E."/>
            <person name="de Vos W.M."/>
            <person name="Barrangou R."/>
            <person name="Klaenhammer T.R."/>
            <person name="Caufield P.W."/>
            <person name="Cui Y."/>
            <person name="Zhang H."/>
            <person name="O'Toole P.W."/>
        </authorList>
    </citation>
    <scope>NUCLEOTIDE SEQUENCE [LARGE SCALE GENOMIC DNA]</scope>
    <source>
        <strain evidence="4 5">DSM 23365</strain>
    </source>
</reference>
<evidence type="ECO:0000256" key="1">
    <source>
        <dbReference type="SAM" id="Coils"/>
    </source>
</evidence>
<proteinExistence type="predicted"/>
<dbReference type="RefSeq" id="WP_057151929.1">
    <property type="nucleotide sequence ID" value="NZ_AYZM01000091.1"/>
</dbReference>
<keyword evidence="5" id="KW-1185">Reference proteome</keyword>
<keyword evidence="1" id="KW-0175">Coiled coil</keyword>
<dbReference type="OrthoDB" id="9148007at2"/>
<feature type="coiled-coil region" evidence="1">
    <location>
        <begin position="3"/>
        <end position="30"/>
    </location>
</feature>
<dbReference type="Pfam" id="PF13588">
    <property type="entry name" value="HSDR_N_2"/>
    <property type="match status" value="1"/>
</dbReference>
<evidence type="ECO:0000259" key="3">
    <source>
        <dbReference type="Pfam" id="PF13588"/>
    </source>
</evidence>
<feature type="domain" description="Type I restriction enzyme R protein N-terminal" evidence="3">
    <location>
        <begin position="27"/>
        <end position="122"/>
    </location>
</feature>
<sequence length="355" mass="40891">MDKNEFASKIKALAEQIENFQNKLNTEEATKNALIMPLFSDLGYNVFNPTEFVPEFTADFGSKKGERVDYAIVMNDEVQILVETKELSDNLEKKDSQLFRYFTATKAKFGILTNGDTYKFYTDLEQPNVMDEPPFLTIKISAIKDSQINELFKFTKDNFDVDSITDSASDLKYVGLAQEYFTQQMNHPDEEFVRLVLSHIYDGIKTQQVIEQFTPVIAKGLNQIISEQVSSKLNHALNQTTLDTSENEQDTPTTSSEKERSSIVTTPEELESYAVVKLIIRDVMDTNRIVYRDNHSYFNILIDDNNRKWVLRVFFKSTRNFIVLNDDDNTEINFDSSVDIYDYADQIKAIAAEFK</sequence>
<protein>
    <recommendedName>
        <fullName evidence="3">Type I restriction enzyme R protein N-terminal domain-containing protein</fullName>
    </recommendedName>
</protein>
<dbReference type="EMBL" id="AYZM01000091">
    <property type="protein sequence ID" value="KRN22906.1"/>
    <property type="molecule type" value="Genomic_DNA"/>
</dbReference>
<organism evidence="4 5">
    <name type="scientific">Secundilactobacillus similis DSM 23365 = JCM 2765</name>
    <dbReference type="NCBI Taxonomy" id="1423804"/>
    <lineage>
        <taxon>Bacteria</taxon>
        <taxon>Bacillati</taxon>
        <taxon>Bacillota</taxon>
        <taxon>Bacilli</taxon>
        <taxon>Lactobacillales</taxon>
        <taxon>Lactobacillaceae</taxon>
        <taxon>Secundilactobacillus</taxon>
    </lineage>
</organism>
<name>A0A0R2FCC5_9LACO</name>
<dbReference type="AlphaFoldDB" id="A0A0R2FCC5"/>
<comment type="caution">
    <text evidence="4">The sequence shown here is derived from an EMBL/GenBank/DDBJ whole genome shotgun (WGS) entry which is preliminary data.</text>
</comment>
<evidence type="ECO:0000313" key="5">
    <source>
        <dbReference type="Proteomes" id="UP000051442"/>
    </source>
</evidence>
<dbReference type="PATRIC" id="fig|1423804.4.peg.795"/>
<accession>A0A0R2FCC5</accession>
<evidence type="ECO:0000256" key="2">
    <source>
        <dbReference type="SAM" id="MobiDB-lite"/>
    </source>
</evidence>
<dbReference type="Proteomes" id="UP000051442">
    <property type="component" value="Unassembled WGS sequence"/>
</dbReference>
<dbReference type="InterPro" id="IPR017035">
    <property type="entry name" value="UCP035009_HsdR_All3000-type"/>
</dbReference>
<dbReference type="PIRSF" id="PIRSF035009">
    <property type="entry name" value="UCP035009_HSDR_N"/>
    <property type="match status" value="1"/>
</dbReference>